<feature type="region of interest" description="Disordered" evidence="2">
    <location>
        <begin position="187"/>
        <end position="207"/>
    </location>
</feature>
<protein>
    <recommendedName>
        <fullName evidence="5">Phytanoyl-CoA dioxygenase</fullName>
    </recommendedName>
</protein>
<evidence type="ECO:0000256" key="1">
    <source>
        <dbReference type="ARBA" id="ARBA00023002"/>
    </source>
</evidence>
<sequence length="264" mass="27662">MQQSVDVAREIEAAATRFAEQGWAVVQDLLPGGLVADLAEALDALCARAPQLPAAVRARSFVFEKDLPAKARDGVPAAEVGDAVFIASDLAAHSPVWRVLLDQPALGALARAVLGSDAACLHFMNGTIKQPHWGRAIAWHRDFPNHYLCPSRSSFVRLMLCLDGMQVEGGATRFIPGSHRIGDDAARQAKGEGGIGPSEARPAPGDGVAATCAPGAIVLIHPKVLHGGPANRGGRIRRNVVLQVGVPDAPPMGLPESVTGWLLA</sequence>
<dbReference type="AlphaFoldDB" id="A0A147H5J7"/>
<evidence type="ECO:0000313" key="4">
    <source>
        <dbReference type="Proteomes" id="UP000072741"/>
    </source>
</evidence>
<evidence type="ECO:0000313" key="3">
    <source>
        <dbReference type="EMBL" id="KTT25211.1"/>
    </source>
</evidence>
<dbReference type="Pfam" id="PF05721">
    <property type="entry name" value="PhyH"/>
    <property type="match status" value="1"/>
</dbReference>
<evidence type="ECO:0000256" key="2">
    <source>
        <dbReference type="SAM" id="MobiDB-lite"/>
    </source>
</evidence>
<dbReference type="EMBL" id="LDSL01000035">
    <property type="protein sequence ID" value="KTT25211.1"/>
    <property type="molecule type" value="Genomic_DNA"/>
</dbReference>
<comment type="caution">
    <text evidence="3">The sequence shown here is derived from an EMBL/GenBank/DDBJ whole genome shotgun (WGS) entry which is preliminary data.</text>
</comment>
<dbReference type="PANTHER" id="PTHR20883">
    <property type="entry name" value="PHYTANOYL-COA DIOXYGENASE DOMAIN CONTAINING 1"/>
    <property type="match status" value="1"/>
</dbReference>
<dbReference type="OrthoDB" id="9791262at2"/>
<dbReference type="GO" id="GO:0005506">
    <property type="term" value="F:iron ion binding"/>
    <property type="evidence" value="ECO:0007669"/>
    <property type="project" value="UniProtKB-ARBA"/>
</dbReference>
<dbReference type="SUPFAM" id="SSF51197">
    <property type="entry name" value="Clavaminate synthase-like"/>
    <property type="match status" value="1"/>
</dbReference>
<evidence type="ECO:0008006" key="5">
    <source>
        <dbReference type="Google" id="ProtNLM"/>
    </source>
</evidence>
<dbReference type="Gene3D" id="2.60.120.620">
    <property type="entry name" value="q2cbj1_9rhob like domain"/>
    <property type="match status" value="1"/>
</dbReference>
<keyword evidence="4" id="KW-1185">Reference proteome</keyword>
<dbReference type="PANTHER" id="PTHR20883:SF41">
    <property type="entry name" value="IRON_ALPHA-KETOGLUTARATE-DEPENDENT DIOXYGENASE ASQJ"/>
    <property type="match status" value="1"/>
</dbReference>
<accession>A0A147H5J7</accession>
<organism evidence="3 4">
    <name type="scientific">Pseudacidovorax intermedius</name>
    <dbReference type="NCBI Taxonomy" id="433924"/>
    <lineage>
        <taxon>Bacteria</taxon>
        <taxon>Pseudomonadati</taxon>
        <taxon>Pseudomonadota</taxon>
        <taxon>Betaproteobacteria</taxon>
        <taxon>Burkholderiales</taxon>
        <taxon>Comamonadaceae</taxon>
        <taxon>Pseudacidovorax</taxon>
    </lineage>
</organism>
<dbReference type="InterPro" id="IPR008775">
    <property type="entry name" value="Phytyl_CoA_dOase-like"/>
</dbReference>
<dbReference type="Proteomes" id="UP000072741">
    <property type="component" value="Unassembled WGS sequence"/>
</dbReference>
<name>A0A147H5J7_9BURK</name>
<dbReference type="RefSeq" id="WP_058640965.1">
    <property type="nucleotide sequence ID" value="NZ_LDSL01000035.1"/>
</dbReference>
<keyword evidence="1" id="KW-0560">Oxidoreductase</keyword>
<gene>
    <name evidence="3" type="ORF">NS331_05285</name>
</gene>
<reference evidence="3 4" key="1">
    <citation type="journal article" date="2016" name="Front. Microbiol.">
        <title>Genomic Resource of Rice Seed Associated Bacteria.</title>
        <authorList>
            <person name="Midha S."/>
            <person name="Bansal K."/>
            <person name="Sharma S."/>
            <person name="Kumar N."/>
            <person name="Patil P.P."/>
            <person name="Chaudhry V."/>
            <person name="Patil P.B."/>
        </authorList>
    </citation>
    <scope>NUCLEOTIDE SEQUENCE [LARGE SCALE GENOMIC DNA]</scope>
    <source>
        <strain evidence="3 4">NS331</strain>
    </source>
</reference>
<proteinExistence type="predicted"/>
<dbReference type="GO" id="GO:0016706">
    <property type="term" value="F:2-oxoglutarate-dependent dioxygenase activity"/>
    <property type="evidence" value="ECO:0007669"/>
    <property type="project" value="UniProtKB-ARBA"/>
</dbReference>